<evidence type="ECO:0000313" key="4">
    <source>
        <dbReference type="Proteomes" id="UP000320496"/>
    </source>
</evidence>
<gene>
    <name evidence="3" type="ORF">Mal4_45740</name>
</gene>
<feature type="compositionally biased region" description="Basic and acidic residues" evidence="1">
    <location>
        <begin position="78"/>
        <end position="89"/>
    </location>
</feature>
<dbReference type="CDD" id="cd17470">
    <property type="entry name" value="T3SS_Flik_C"/>
    <property type="match status" value="1"/>
</dbReference>
<dbReference type="Gene3D" id="3.30.750.140">
    <property type="match status" value="1"/>
</dbReference>
<protein>
    <submittedName>
        <fullName evidence="3">Flagellar hook-length control protein FliK</fullName>
    </submittedName>
</protein>
<feature type="compositionally biased region" description="Low complexity" evidence="1">
    <location>
        <begin position="233"/>
        <end position="247"/>
    </location>
</feature>
<dbReference type="Proteomes" id="UP000320496">
    <property type="component" value="Chromosome"/>
</dbReference>
<feature type="compositionally biased region" description="Polar residues" evidence="1">
    <location>
        <begin position="401"/>
        <end position="413"/>
    </location>
</feature>
<feature type="region of interest" description="Disordered" evidence="1">
    <location>
        <begin position="139"/>
        <end position="159"/>
    </location>
</feature>
<feature type="compositionally biased region" description="Polar residues" evidence="1">
    <location>
        <begin position="209"/>
        <end position="226"/>
    </location>
</feature>
<feature type="compositionally biased region" description="Polar residues" evidence="1">
    <location>
        <begin position="378"/>
        <end position="388"/>
    </location>
</feature>
<proteinExistence type="predicted"/>
<dbReference type="EMBL" id="CP036275">
    <property type="protein sequence ID" value="QDU40218.1"/>
    <property type="molecule type" value="Genomic_DNA"/>
</dbReference>
<feature type="region of interest" description="Disordered" evidence="1">
    <location>
        <begin position="1"/>
        <end position="20"/>
    </location>
</feature>
<dbReference type="AlphaFoldDB" id="A0A517ZCJ7"/>
<dbReference type="KEGG" id="mri:Mal4_45740"/>
<dbReference type="InterPro" id="IPR038610">
    <property type="entry name" value="FliK-like_C_sf"/>
</dbReference>
<keyword evidence="4" id="KW-1185">Reference proteome</keyword>
<feature type="region of interest" description="Disordered" evidence="1">
    <location>
        <begin position="56"/>
        <end position="126"/>
    </location>
</feature>
<accession>A0A517ZCJ7</accession>
<evidence type="ECO:0000256" key="1">
    <source>
        <dbReference type="SAM" id="MobiDB-lite"/>
    </source>
</evidence>
<feature type="compositionally biased region" description="Low complexity" evidence="1">
    <location>
        <begin position="270"/>
        <end position="287"/>
    </location>
</feature>
<dbReference type="Pfam" id="PF02120">
    <property type="entry name" value="Flg_hook"/>
    <property type="match status" value="1"/>
</dbReference>
<keyword evidence="3" id="KW-0966">Cell projection</keyword>
<feature type="compositionally biased region" description="Basic and acidic residues" evidence="1">
    <location>
        <begin position="139"/>
        <end position="149"/>
    </location>
</feature>
<keyword evidence="3" id="KW-0969">Cilium</keyword>
<name>A0A517ZCJ7_9PLAN</name>
<feature type="compositionally biased region" description="Basic and acidic residues" evidence="1">
    <location>
        <begin position="324"/>
        <end position="344"/>
    </location>
</feature>
<evidence type="ECO:0000313" key="3">
    <source>
        <dbReference type="EMBL" id="QDU40218.1"/>
    </source>
</evidence>
<keyword evidence="3" id="KW-0282">Flagellum</keyword>
<feature type="region of interest" description="Disordered" evidence="1">
    <location>
        <begin position="175"/>
        <end position="413"/>
    </location>
</feature>
<feature type="compositionally biased region" description="Low complexity" evidence="1">
    <location>
        <begin position="179"/>
        <end position="196"/>
    </location>
</feature>
<organism evidence="3 4">
    <name type="scientific">Maioricimonas rarisocia</name>
    <dbReference type="NCBI Taxonomy" id="2528026"/>
    <lineage>
        <taxon>Bacteria</taxon>
        <taxon>Pseudomonadati</taxon>
        <taxon>Planctomycetota</taxon>
        <taxon>Planctomycetia</taxon>
        <taxon>Planctomycetales</taxon>
        <taxon>Planctomycetaceae</taxon>
        <taxon>Maioricimonas</taxon>
    </lineage>
</organism>
<sequence length="574" mass="60080">MSTPVSAHGPHVRELHARTAATEEEDLAVVMEGVPPADPSASEHSDFATTLARLTAAPDTSPVVGPQEIPTTAEAPTSEDHGATVEEKTLPGLRPRHSVGSSNAEPVTPGAPAQTDAPAPTGAPQRLNARIGGEAINEAQRKAHGESIQKSEPGNDGTEVLEANAAAPSHIPVANVEVAGPNGTPAPAEPTAARPESANVELSGRAQPLANTPRQPGTGATATGSTDEPPAPTETVNETSSNSTVDTEALRTRYEASRRTAPAAQNQPSEVAAEVQQVPAEAQPAGPNRQSDGTERTETVLPDQPSERTERLETTLLSNGTADDVSRPVHTEETLATRLRHTEPAIKPASGKGSEESFELPEPLDGTESETKPGVLAGNSTQSDADGQSSDHRNAPFQDGTVGQTSSSVAGASQAVNENYQTVAEQVIAEPAIQRQVTEQVVASALERARIVQQEGQTRMELQLSPPELGRIRIEISRTERGLKMRVAAESPATAQLLRTNLGEIQSQLEAAEMPVESMDLFSGDVGGDSQSADHPSDRRSPFADVSRRYGLEDPPEADSPDVATPSGRIDVRA</sequence>
<feature type="domain" description="Flagellar hook-length control protein-like C-terminal" evidence="2">
    <location>
        <begin position="452"/>
        <end position="525"/>
    </location>
</feature>
<dbReference type="InterPro" id="IPR021136">
    <property type="entry name" value="Flagellar_hook_control-like_C"/>
</dbReference>
<reference evidence="3 4" key="1">
    <citation type="submission" date="2019-02" db="EMBL/GenBank/DDBJ databases">
        <title>Deep-cultivation of Planctomycetes and their phenomic and genomic characterization uncovers novel biology.</title>
        <authorList>
            <person name="Wiegand S."/>
            <person name="Jogler M."/>
            <person name="Boedeker C."/>
            <person name="Pinto D."/>
            <person name="Vollmers J."/>
            <person name="Rivas-Marin E."/>
            <person name="Kohn T."/>
            <person name="Peeters S.H."/>
            <person name="Heuer A."/>
            <person name="Rast P."/>
            <person name="Oberbeckmann S."/>
            <person name="Bunk B."/>
            <person name="Jeske O."/>
            <person name="Meyerdierks A."/>
            <person name="Storesund J.E."/>
            <person name="Kallscheuer N."/>
            <person name="Luecker S."/>
            <person name="Lage O.M."/>
            <person name="Pohl T."/>
            <person name="Merkel B.J."/>
            <person name="Hornburger P."/>
            <person name="Mueller R.-W."/>
            <person name="Bruemmer F."/>
            <person name="Labrenz M."/>
            <person name="Spormann A.M."/>
            <person name="Op den Camp H."/>
            <person name="Overmann J."/>
            <person name="Amann R."/>
            <person name="Jetten M.S.M."/>
            <person name="Mascher T."/>
            <person name="Medema M.H."/>
            <person name="Devos D.P."/>
            <person name="Kaster A.-K."/>
            <person name="Ovreas L."/>
            <person name="Rohde M."/>
            <person name="Galperin M.Y."/>
            <person name="Jogler C."/>
        </authorList>
    </citation>
    <scope>NUCLEOTIDE SEQUENCE [LARGE SCALE GENOMIC DNA]</scope>
    <source>
        <strain evidence="3 4">Mal4</strain>
    </source>
</reference>
<evidence type="ECO:0000259" key="2">
    <source>
        <dbReference type="Pfam" id="PF02120"/>
    </source>
</evidence>
<feature type="compositionally biased region" description="Basic and acidic residues" evidence="1">
    <location>
        <begin position="248"/>
        <end position="258"/>
    </location>
</feature>
<feature type="region of interest" description="Disordered" evidence="1">
    <location>
        <begin position="517"/>
        <end position="574"/>
    </location>
</feature>
<feature type="compositionally biased region" description="Basic and acidic residues" evidence="1">
    <location>
        <begin position="535"/>
        <end position="552"/>
    </location>
</feature>